<comment type="function">
    <text evidence="8">Catalyzes the complex heterocyclic radical-mediated conversion of 6-carboxy-5,6,7,8-tetrahydropterin (CPH4) to 7-carboxy-7-deazaguanine (CDG), a step common to the biosynthetic pathways of all 7-deazapurine-containing compounds.</text>
</comment>
<evidence type="ECO:0000256" key="2">
    <source>
        <dbReference type="ARBA" id="ARBA00022691"/>
    </source>
</evidence>
<gene>
    <name evidence="8" type="primary">queE</name>
    <name evidence="10" type="ORF">KBO27_22375</name>
</gene>
<dbReference type="CDD" id="cd01335">
    <property type="entry name" value="Radical_SAM"/>
    <property type="match status" value="1"/>
</dbReference>
<dbReference type="InterPro" id="IPR007197">
    <property type="entry name" value="rSAM"/>
</dbReference>
<comment type="similarity">
    <text evidence="8">Belongs to the radical SAM superfamily. 7-carboxy-7-deazaguanine synthase family.</text>
</comment>
<feature type="binding site" evidence="8">
    <location>
        <begin position="19"/>
        <end position="21"/>
    </location>
    <ligand>
        <name>substrate</name>
    </ligand>
</feature>
<comment type="cofactor">
    <cofactor evidence="8">
        <name>Mg(2+)</name>
        <dbReference type="ChEBI" id="CHEBI:18420"/>
    </cofactor>
</comment>
<dbReference type="Gene3D" id="3.20.20.70">
    <property type="entry name" value="Aldolase class I"/>
    <property type="match status" value="1"/>
</dbReference>
<evidence type="ECO:0000256" key="7">
    <source>
        <dbReference type="ARBA" id="ARBA00023239"/>
    </source>
</evidence>
<evidence type="ECO:0000256" key="8">
    <source>
        <dbReference type="HAMAP-Rule" id="MF_00917"/>
    </source>
</evidence>
<dbReference type="InterPro" id="IPR013785">
    <property type="entry name" value="Aldolase_TIM"/>
</dbReference>
<dbReference type="SFLD" id="SFLDS00029">
    <property type="entry name" value="Radical_SAM"/>
    <property type="match status" value="1"/>
</dbReference>
<evidence type="ECO:0000313" key="11">
    <source>
        <dbReference type="Proteomes" id="UP000674084"/>
    </source>
</evidence>
<proteinExistence type="inferred from homology"/>
<dbReference type="PIRSF" id="PIRSF000370">
    <property type="entry name" value="QueE"/>
    <property type="match status" value="1"/>
</dbReference>
<dbReference type="Pfam" id="PF04055">
    <property type="entry name" value="Radical_SAM"/>
    <property type="match status" value="1"/>
</dbReference>
<feature type="binding site" evidence="8">
    <location>
        <position position="47"/>
    </location>
    <ligand>
        <name>Mg(2+)</name>
        <dbReference type="ChEBI" id="CHEBI:18420"/>
    </ligand>
</feature>
<comment type="cofactor">
    <cofactor evidence="8">
        <name>S-adenosyl-L-methionine</name>
        <dbReference type="ChEBI" id="CHEBI:59789"/>
    </cofactor>
    <text evidence="8">Binds 1 S-adenosyl-L-methionine per subunit.</text>
</comment>
<dbReference type="PROSITE" id="PS51918">
    <property type="entry name" value="RADICAL_SAM"/>
    <property type="match status" value="1"/>
</dbReference>
<keyword evidence="5 8" id="KW-0408">Iron</keyword>
<feature type="domain" description="Radical SAM core" evidence="9">
    <location>
        <begin position="25"/>
        <end position="233"/>
    </location>
</feature>
<comment type="pathway">
    <text evidence="8">Purine metabolism; 7-cyano-7-deazaguanine biosynthesis.</text>
</comment>
<evidence type="ECO:0000256" key="5">
    <source>
        <dbReference type="ARBA" id="ARBA00023004"/>
    </source>
</evidence>
<accession>A0ABS5DK93</accession>
<keyword evidence="7 8" id="KW-0456">Lyase</keyword>
<comment type="caution">
    <text evidence="10">The sequence shown here is derived from an EMBL/GenBank/DDBJ whole genome shotgun (WGS) entry which is preliminary data.</text>
</comment>
<dbReference type="EC" id="4.3.99.3" evidence="8"/>
<feature type="binding site" evidence="8">
    <location>
        <position position="45"/>
    </location>
    <ligand>
        <name>[4Fe-4S] cluster</name>
        <dbReference type="ChEBI" id="CHEBI:49883"/>
        <note>4Fe-4S-S-AdoMet</note>
    </ligand>
</feature>
<comment type="catalytic activity">
    <reaction evidence="8">
        <text>6-carboxy-5,6,7,8-tetrahydropterin + H(+) = 7-carboxy-7-carbaguanine + NH4(+)</text>
        <dbReference type="Rhea" id="RHEA:27974"/>
        <dbReference type="ChEBI" id="CHEBI:15378"/>
        <dbReference type="ChEBI" id="CHEBI:28938"/>
        <dbReference type="ChEBI" id="CHEBI:61032"/>
        <dbReference type="ChEBI" id="CHEBI:61036"/>
        <dbReference type="EC" id="4.3.99.3"/>
    </reaction>
</comment>
<organism evidence="10 11">
    <name type="scientific">Saccharopolyspora endophytica</name>
    <dbReference type="NCBI Taxonomy" id="543886"/>
    <lineage>
        <taxon>Bacteria</taxon>
        <taxon>Bacillati</taxon>
        <taxon>Actinomycetota</taxon>
        <taxon>Actinomycetes</taxon>
        <taxon>Pseudonocardiales</taxon>
        <taxon>Pseudonocardiaceae</taxon>
        <taxon>Saccharopolyspora</taxon>
    </lineage>
</organism>
<feature type="binding site" evidence="8">
    <location>
        <position position="34"/>
    </location>
    <ligand>
        <name>substrate</name>
    </ligand>
</feature>
<feature type="binding site" evidence="8">
    <location>
        <position position="85"/>
    </location>
    <ligand>
        <name>substrate</name>
    </ligand>
</feature>
<evidence type="ECO:0000256" key="4">
    <source>
        <dbReference type="ARBA" id="ARBA00022842"/>
    </source>
</evidence>
<feature type="binding site" evidence="8">
    <location>
        <position position="38"/>
    </location>
    <ligand>
        <name>[4Fe-4S] cluster</name>
        <dbReference type="ChEBI" id="CHEBI:49883"/>
        <note>4Fe-4S-S-AdoMet</note>
    </ligand>
</feature>
<keyword evidence="2 8" id="KW-0949">S-adenosyl-L-methionine</keyword>
<sequence>MNDAITRPLLVAEHFGPTLQGEGSSAGKPALFIRLSRCNLSCPACDTPYTWDWSRFNPRLEARKITADALHRWAMSYKTELVVITGGEPLLQQDALRPLVRSLAIAGRRIEIETNGTIAPDPDIIEYVSQFNVSPKTATFAGSDATRVHRINPDALRNFASSQKAVFKFTVSSAEDLDEISLHAAEFGLEPVWIMPEGTTPEVVLGRMSWLAEEVIKRNWNLSGRLHILLWGDQRGR</sequence>
<keyword evidence="3 8" id="KW-0479">Metal-binding</keyword>
<keyword evidence="1 8" id="KW-0004">4Fe-4S</keyword>
<keyword evidence="11" id="KW-1185">Reference proteome</keyword>
<name>A0ABS5DK93_9PSEU</name>
<feature type="binding site" evidence="8">
    <location>
        <begin position="134"/>
        <end position="136"/>
    </location>
    <ligand>
        <name>S-adenosyl-L-methionine</name>
        <dbReference type="ChEBI" id="CHEBI:59789"/>
    </ligand>
</feature>
<protein>
    <recommendedName>
        <fullName evidence="8">7-carboxy-7-deazaguanine synthase</fullName>
        <shortName evidence="8">CDG synthase</shortName>
        <ecNumber evidence="8">4.3.99.3</ecNumber>
    </recommendedName>
    <alternativeName>
        <fullName evidence="8">Queuosine biosynthesis protein QueE</fullName>
    </alternativeName>
</protein>
<keyword evidence="4 8" id="KW-0460">Magnesium</keyword>
<dbReference type="PANTHER" id="PTHR42836:SF1">
    <property type="entry name" value="7-CARBOXY-7-DEAZAGUANINE SYNTHASE"/>
    <property type="match status" value="1"/>
</dbReference>
<keyword evidence="6 8" id="KW-0411">Iron-sulfur</keyword>
<dbReference type="HAMAP" id="MF_00917">
    <property type="entry name" value="QueE"/>
    <property type="match status" value="1"/>
</dbReference>
<dbReference type="SUPFAM" id="SSF102114">
    <property type="entry name" value="Radical SAM enzymes"/>
    <property type="match status" value="1"/>
</dbReference>
<comment type="subunit">
    <text evidence="8">Homodimer.</text>
</comment>
<dbReference type="InterPro" id="IPR024924">
    <property type="entry name" value="7-CO-7-deazaguanine_synth-like"/>
</dbReference>
<evidence type="ECO:0000313" key="10">
    <source>
        <dbReference type="EMBL" id="MBQ0926704.1"/>
    </source>
</evidence>
<feature type="binding site" evidence="8">
    <location>
        <position position="42"/>
    </location>
    <ligand>
        <name>[4Fe-4S] cluster</name>
        <dbReference type="ChEBI" id="CHEBI:49883"/>
        <note>4Fe-4S-S-AdoMet</note>
    </ligand>
</feature>
<evidence type="ECO:0000259" key="9">
    <source>
        <dbReference type="PROSITE" id="PS51918"/>
    </source>
</evidence>
<dbReference type="Proteomes" id="UP000674084">
    <property type="component" value="Unassembled WGS sequence"/>
</dbReference>
<dbReference type="InterPro" id="IPR058240">
    <property type="entry name" value="rSAM_sf"/>
</dbReference>
<evidence type="ECO:0000256" key="6">
    <source>
        <dbReference type="ARBA" id="ARBA00023014"/>
    </source>
</evidence>
<keyword evidence="8" id="KW-0671">Queuosine biosynthesis</keyword>
<evidence type="ECO:0000256" key="1">
    <source>
        <dbReference type="ARBA" id="ARBA00022485"/>
    </source>
</evidence>
<evidence type="ECO:0000256" key="3">
    <source>
        <dbReference type="ARBA" id="ARBA00022723"/>
    </source>
</evidence>
<reference evidence="10 11" key="1">
    <citation type="submission" date="2021-04" db="EMBL/GenBank/DDBJ databases">
        <title>Whole-genome sequencing of Saccharopolyspora endophytica KCTC 19397.</title>
        <authorList>
            <person name="Ay H."/>
            <person name="Saygin H."/>
            <person name="Sahin N."/>
        </authorList>
    </citation>
    <scope>NUCLEOTIDE SEQUENCE [LARGE SCALE GENOMIC DNA]</scope>
    <source>
        <strain evidence="10 11">KCTC 19397</strain>
    </source>
</reference>
<comment type="cofactor">
    <cofactor evidence="8">
        <name>[4Fe-4S] cluster</name>
        <dbReference type="ChEBI" id="CHEBI:49883"/>
    </cofactor>
    <text evidence="8">Binds 1 [4Fe-4S] cluster. The cluster is coordinated with 3 cysteines and an exchangeable S-adenosyl-L-methionine.</text>
</comment>
<feature type="binding site" evidence="8">
    <location>
        <position position="87"/>
    </location>
    <ligand>
        <name>S-adenosyl-L-methionine</name>
        <dbReference type="ChEBI" id="CHEBI:59789"/>
    </ligand>
</feature>
<dbReference type="EMBL" id="JAGPXE010000010">
    <property type="protein sequence ID" value="MBQ0926704.1"/>
    <property type="molecule type" value="Genomic_DNA"/>
</dbReference>
<dbReference type="PANTHER" id="PTHR42836">
    <property type="entry name" value="7-CARBOXY-7-DEAZAGUANINE SYNTHASE"/>
    <property type="match status" value="1"/>
</dbReference>
<comment type="caution">
    <text evidence="8">Lacks conserved residue(s) required for the propagation of feature annotation.</text>
</comment>